<evidence type="ECO:0000256" key="4">
    <source>
        <dbReference type="ARBA" id="ARBA00022980"/>
    </source>
</evidence>
<dbReference type="PANTHER" id="PTHR15892:SF2">
    <property type="entry name" value="LARGE RIBOSOMAL SUBUNIT PROTEIN UL30M"/>
    <property type="match status" value="1"/>
</dbReference>
<evidence type="ECO:0000256" key="6">
    <source>
        <dbReference type="ARBA" id="ARBA00023274"/>
    </source>
</evidence>
<dbReference type="GO" id="GO:0005743">
    <property type="term" value="C:mitochondrial inner membrane"/>
    <property type="evidence" value="ECO:0007669"/>
    <property type="project" value="UniProtKB-ARBA"/>
</dbReference>
<dbReference type="GO" id="GO:0006412">
    <property type="term" value="P:translation"/>
    <property type="evidence" value="ECO:0007669"/>
    <property type="project" value="InterPro"/>
</dbReference>
<evidence type="ECO:0000256" key="1">
    <source>
        <dbReference type="ARBA" id="ARBA00004173"/>
    </source>
</evidence>
<dbReference type="Proteomes" id="UP000092462">
    <property type="component" value="Unassembled WGS sequence"/>
</dbReference>
<dbReference type="Gene3D" id="3.30.1390.20">
    <property type="entry name" value="Ribosomal protein L30, ferredoxin-like fold domain"/>
    <property type="match status" value="1"/>
</dbReference>
<evidence type="ECO:0000256" key="8">
    <source>
        <dbReference type="ARBA" id="ARBA00035356"/>
    </source>
</evidence>
<evidence type="ECO:0000313" key="11">
    <source>
        <dbReference type="Proteomes" id="UP000092462"/>
    </source>
</evidence>
<dbReference type="InterPro" id="IPR016082">
    <property type="entry name" value="Ribosomal_uL30_ferredoxin-like"/>
</dbReference>
<evidence type="ECO:0000313" key="10">
    <source>
        <dbReference type="EnsemblMetazoa" id="PPAI011159-PA"/>
    </source>
</evidence>
<dbReference type="GO" id="GO:0015934">
    <property type="term" value="C:large ribosomal subunit"/>
    <property type="evidence" value="ECO:0007669"/>
    <property type="project" value="InterPro"/>
</dbReference>
<name>A0A1B0DRH4_PHLPP</name>
<dbReference type="EMBL" id="AJVK01020029">
    <property type="status" value="NOT_ANNOTATED_CDS"/>
    <property type="molecule type" value="Genomic_DNA"/>
</dbReference>
<keyword evidence="5" id="KW-0496">Mitochondrion</keyword>
<dbReference type="Pfam" id="PF00327">
    <property type="entry name" value="Ribosomal_L30"/>
    <property type="match status" value="1"/>
</dbReference>
<evidence type="ECO:0000256" key="5">
    <source>
        <dbReference type="ARBA" id="ARBA00023128"/>
    </source>
</evidence>
<keyword evidence="6" id="KW-0687">Ribonucleoprotein</keyword>
<evidence type="ECO:0000256" key="7">
    <source>
        <dbReference type="ARBA" id="ARBA00035281"/>
    </source>
</evidence>
<reference evidence="10" key="1">
    <citation type="submission" date="2022-08" db="UniProtKB">
        <authorList>
            <consortium name="EnsemblMetazoa"/>
        </authorList>
    </citation>
    <scope>IDENTIFICATION</scope>
    <source>
        <strain evidence="10">Israel</strain>
    </source>
</reference>
<dbReference type="InterPro" id="IPR036919">
    <property type="entry name" value="Ribo_uL30_ferredoxin-like_sf"/>
</dbReference>
<comment type="similarity">
    <text evidence="2">Belongs to the universal ribosomal protein uL30 family.</text>
</comment>
<proteinExistence type="inferred from homology"/>
<dbReference type="EnsemblMetazoa" id="PPAI011159-RA">
    <property type="protein sequence ID" value="PPAI011159-PA"/>
    <property type="gene ID" value="PPAI011159"/>
</dbReference>
<dbReference type="CDD" id="cd00355">
    <property type="entry name" value="Ribosomal_L30_like"/>
    <property type="match status" value="1"/>
</dbReference>
<dbReference type="VEuPathDB" id="VectorBase:PPAPM1_004476"/>
<keyword evidence="4" id="KW-0689">Ribosomal protein</keyword>
<evidence type="ECO:0000256" key="2">
    <source>
        <dbReference type="ARBA" id="ARBA00007594"/>
    </source>
</evidence>
<comment type="subcellular location">
    <subcellularLocation>
        <location evidence="1">Mitochondrion</location>
    </subcellularLocation>
</comment>
<feature type="domain" description="Large ribosomal subunit protein uL30-like ferredoxin-like fold" evidence="9">
    <location>
        <begin position="65"/>
        <end position="114"/>
    </location>
</feature>
<dbReference type="SUPFAM" id="SSF55129">
    <property type="entry name" value="Ribosomal protein L30p/L7e"/>
    <property type="match status" value="1"/>
</dbReference>
<dbReference type="FunFam" id="3.30.1390.20:FF:000005">
    <property type="entry name" value="39S ribosomal protein L30, mitochondrial"/>
    <property type="match status" value="1"/>
</dbReference>
<dbReference type="VEuPathDB" id="VectorBase:PPAI011159"/>
<evidence type="ECO:0000259" key="9">
    <source>
        <dbReference type="Pfam" id="PF00327"/>
    </source>
</evidence>
<dbReference type="InterPro" id="IPR005996">
    <property type="entry name" value="Ribosomal_uL30_bac-type"/>
</dbReference>
<dbReference type="AlphaFoldDB" id="A0A1B0DRH4"/>
<organism evidence="10 11">
    <name type="scientific">Phlebotomus papatasi</name>
    <name type="common">Sandfly</name>
    <dbReference type="NCBI Taxonomy" id="29031"/>
    <lineage>
        <taxon>Eukaryota</taxon>
        <taxon>Metazoa</taxon>
        <taxon>Ecdysozoa</taxon>
        <taxon>Arthropoda</taxon>
        <taxon>Hexapoda</taxon>
        <taxon>Insecta</taxon>
        <taxon>Pterygota</taxon>
        <taxon>Neoptera</taxon>
        <taxon>Endopterygota</taxon>
        <taxon>Diptera</taxon>
        <taxon>Nematocera</taxon>
        <taxon>Psychodoidea</taxon>
        <taxon>Psychodidae</taxon>
        <taxon>Phlebotomus</taxon>
        <taxon>Phlebotomus</taxon>
    </lineage>
</organism>
<accession>A0A1B0DRH4</accession>
<keyword evidence="11" id="KW-1185">Reference proteome</keyword>
<sequence length="185" mass="22010">MDKILLSPAIICRLSVRYFGKHNKRWVYKDGVRYGKILYYPRFPDFFSDPDHKDPPIEPSKLFMVKRIKPYKGIPFWEKRIIRDLGIDESTSEIAIVKNTPEMNTLLWKVKHLVKITPITFPYGEPTEEDINYTFLKETGECIVAKEIKVDDSRLQATEKFVKDQKRLDMDTLKRDSRLKWLNPW</sequence>
<evidence type="ECO:0000256" key="3">
    <source>
        <dbReference type="ARBA" id="ARBA00022946"/>
    </source>
</evidence>
<dbReference type="PANTHER" id="PTHR15892">
    <property type="entry name" value="MITOCHONDRIAL RIBOSOMAL PROTEIN L30"/>
    <property type="match status" value="1"/>
</dbReference>
<dbReference type="GO" id="GO:0003735">
    <property type="term" value="F:structural constituent of ribosome"/>
    <property type="evidence" value="ECO:0007669"/>
    <property type="project" value="InterPro"/>
</dbReference>
<protein>
    <recommendedName>
        <fullName evidence="7">Large ribosomal subunit protein uL30m</fullName>
    </recommendedName>
    <alternativeName>
        <fullName evidence="8">39S ribosomal protein L30, mitochondrial</fullName>
    </alternativeName>
</protein>
<keyword evidence="3" id="KW-0809">Transit peptide</keyword>